<feature type="domain" description="Protein kinase" evidence="9">
    <location>
        <begin position="24"/>
        <end position="362"/>
    </location>
</feature>
<sequence>MYKGRIGGKAQPGYVETDPSGRYGRFRDVLGKGATKVVYKAFDEILGIEVAWNQIKLDEVFHSPDQLQRLYSEVHLLKNLDHDSIITFHGTWIDADCRTFNFITELFTSGTLREYRKKYPRVDIRAIKNWARQILSGLEYLHSHDPPVIHRDLKCDNIFVNGHMGKVKIGDLGLAAILRSSQHAHSVIGTPEFMAPELYEEEYNELGKLPAAFYKIQDLEAQKFVGKCLANVTERLSAQELLLDPFLATAQCDSPLPSPTLPSKHSHNFNATMAKEKPLLNDQTKSTHMTITGTVNEEDDNVFLKVKISNKNGHTRNIYFPFDIRNDTAIEVANEMVKELEISDLEPLEIAEMIEEEISTIVPTWRGCDTSKYQRHHSFNYGEEDDMSNHSPFFSPSSRSSSHGSLPMFYASFNNNTHLCGNHYPFPQDWSQDDHQFMNDDVSSQSSINSYKCFNFHCNDSCNEDEQGSTHHIVGEETFCCNQKGNNKSTRFCPPEEMVEAGFIKQFCNMRMNSHTHTHKNHHGPINRCPSPRLTRINSCLDVRKQQLQRSLMEEMQKRRMFNTVSAIENIGFQNPEGDGCFSC</sequence>
<evidence type="ECO:0000256" key="4">
    <source>
        <dbReference type="ARBA" id="ARBA00022741"/>
    </source>
</evidence>
<dbReference type="InterPro" id="IPR011009">
    <property type="entry name" value="Kinase-like_dom_sf"/>
</dbReference>
<dbReference type="Proteomes" id="UP000242715">
    <property type="component" value="Unassembled WGS sequence"/>
</dbReference>
<dbReference type="InterPro" id="IPR000719">
    <property type="entry name" value="Prot_kinase_dom"/>
</dbReference>
<keyword evidence="6" id="KW-0067">ATP-binding</keyword>
<dbReference type="Gene3D" id="1.10.510.10">
    <property type="entry name" value="Transferase(Phosphotransferase) domain 1"/>
    <property type="match status" value="1"/>
</dbReference>
<accession>A0A2Z6NGI1</accession>
<reference evidence="11" key="1">
    <citation type="journal article" date="2017" name="Front. Plant Sci.">
        <title>Climate Clever Clovers: New Paradigm to Reduce the Environmental Footprint of Ruminants by Breeding Low Methanogenic Forages Utilizing Haplotype Variation.</title>
        <authorList>
            <person name="Kaur P."/>
            <person name="Appels R."/>
            <person name="Bayer P.E."/>
            <person name="Keeble-Gagnere G."/>
            <person name="Wang J."/>
            <person name="Hirakawa H."/>
            <person name="Shirasawa K."/>
            <person name="Vercoe P."/>
            <person name="Stefanova K."/>
            <person name="Durmic Z."/>
            <person name="Nichols P."/>
            <person name="Revell C."/>
            <person name="Isobe S.N."/>
            <person name="Edwards D."/>
            <person name="Erskine W."/>
        </authorList>
    </citation>
    <scope>NUCLEOTIDE SEQUENCE [LARGE SCALE GENOMIC DNA]</scope>
    <source>
        <strain evidence="11">cv. Daliak</strain>
    </source>
</reference>
<dbReference type="Gene3D" id="3.10.20.90">
    <property type="entry name" value="Phosphatidylinositol 3-kinase Catalytic Subunit, Chain A, domain 1"/>
    <property type="match status" value="1"/>
</dbReference>
<protein>
    <recommendedName>
        <fullName evidence="1">non-specific serine/threonine protein kinase</fullName>
        <ecNumber evidence="1">2.7.11.1</ecNumber>
    </recommendedName>
</protein>
<evidence type="ECO:0000256" key="7">
    <source>
        <dbReference type="ARBA" id="ARBA00047899"/>
    </source>
</evidence>
<comment type="catalytic activity">
    <reaction evidence="8">
        <text>L-seryl-[protein] + ATP = O-phospho-L-seryl-[protein] + ADP + H(+)</text>
        <dbReference type="Rhea" id="RHEA:17989"/>
        <dbReference type="Rhea" id="RHEA-COMP:9863"/>
        <dbReference type="Rhea" id="RHEA-COMP:11604"/>
        <dbReference type="ChEBI" id="CHEBI:15378"/>
        <dbReference type="ChEBI" id="CHEBI:29999"/>
        <dbReference type="ChEBI" id="CHEBI:30616"/>
        <dbReference type="ChEBI" id="CHEBI:83421"/>
        <dbReference type="ChEBI" id="CHEBI:456216"/>
        <dbReference type="EC" id="2.7.11.1"/>
    </reaction>
</comment>
<keyword evidence="11" id="KW-1185">Reference proteome</keyword>
<dbReference type="PROSITE" id="PS00108">
    <property type="entry name" value="PROTEIN_KINASE_ST"/>
    <property type="match status" value="1"/>
</dbReference>
<dbReference type="GO" id="GO:0004674">
    <property type="term" value="F:protein serine/threonine kinase activity"/>
    <property type="evidence" value="ECO:0007669"/>
    <property type="project" value="UniProtKB-KW"/>
</dbReference>
<evidence type="ECO:0000256" key="8">
    <source>
        <dbReference type="ARBA" id="ARBA00048679"/>
    </source>
</evidence>
<dbReference type="OrthoDB" id="4062651at2759"/>
<dbReference type="Gene3D" id="3.30.200.20">
    <property type="entry name" value="Phosphorylase Kinase, domain 1"/>
    <property type="match status" value="1"/>
</dbReference>
<evidence type="ECO:0000256" key="5">
    <source>
        <dbReference type="ARBA" id="ARBA00022777"/>
    </source>
</evidence>
<evidence type="ECO:0000256" key="6">
    <source>
        <dbReference type="ARBA" id="ARBA00022840"/>
    </source>
</evidence>
<evidence type="ECO:0000256" key="3">
    <source>
        <dbReference type="ARBA" id="ARBA00022679"/>
    </source>
</evidence>
<dbReference type="SMART" id="SM00220">
    <property type="entry name" value="S_TKc"/>
    <property type="match status" value="1"/>
</dbReference>
<evidence type="ECO:0000259" key="9">
    <source>
        <dbReference type="PROSITE" id="PS50011"/>
    </source>
</evidence>
<proteinExistence type="predicted"/>
<name>A0A2Z6NGI1_TRISU</name>
<keyword evidence="5" id="KW-0418">Kinase</keyword>
<keyword evidence="4" id="KW-0547">Nucleotide-binding</keyword>
<organism evidence="10 11">
    <name type="scientific">Trifolium subterraneum</name>
    <name type="common">Subterranean clover</name>
    <dbReference type="NCBI Taxonomy" id="3900"/>
    <lineage>
        <taxon>Eukaryota</taxon>
        <taxon>Viridiplantae</taxon>
        <taxon>Streptophyta</taxon>
        <taxon>Embryophyta</taxon>
        <taxon>Tracheophyta</taxon>
        <taxon>Spermatophyta</taxon>
        <taxon>Magnoliopsida</taxon>
        <taxon>eudicotyledons</taxon>
        <taxon>Gunneridae</taxon>
        <taxon>Pentapetalae</taxon>
        <taxon>rosids</taxon>
        <taxon>fabids</taxon>
        <taxon>Fabales</taxon>
        <taxon>Fabaceae</taxon>
        <taxon>Papilionoideae</taxon>
        <taxon>50 kb inversion clade</taxon>
        <taxon>NPAAA clade</taxon>
        <taxon>Hologalegina</taxon>
        <taxon>IRL clade</taxon>
        <taxon>Trifolieae</taxon>
        <taxon>Trifolium</taxon>
    </lineage>
</organism>
<dbReference type="Pfam" id="PF00069">
    <property type="entry name" value="Pkinase"/>
    <property type="match status" value="1"/>
</dbReference>
<dbReference type="SUPFAM" id="SSF56112">
    <property type="entry name" value="Protein kinase-like (PK-like)"/>
    <property type="match status" value="1"/>
</dbReference>
<evidence type="ECO:0000256" key="1">
    <source>
        <dbReference type="ARBA" id="ARBA00012513"/>
    </source>
</evidence>
<comment type="catalytic activity">
    <reaction evidence="7">
        <text>L-threonyl-[protein] + ATP = O-phospho-L-threonyl-[protein] + ADP + H(+)</text>
        <dbReference type="Rhea" id="RHEA:46608"/>
        <dbReference type="Rhea" id="RHEA-COMP:11060"/>
        <dbReference type="Rhea" id="RHEA-COMP:11605"/>
        <dbReference type="ChEBI" id="CHEBI:15378"/>
        <dbReference type="ChEBI" id="CHEBI:30013"/>
        <dbReference type="ChEBI" id="CHEBI:30616"/>
        <dbReference type="ChEBI" id="CHEBI:61977"/>
        <dbReference type="ChEBI" id="CHEBI:456216"/>
        <dbReference type="EC" id="2.7.11.1"/>
    </reaction>
</comment>
<keyword evidence="2" id="KW-0723">Serine/threonine-protein kinase</keyword>
<dbReference type="InterPro" id="IPR008271">
    <property type="entry name" value="Ser/Thr_kinase_AS"/>
</dbReference>
<dbReference type="GO" id="GO:0005524">
    <property type="term" value="F:ATP binding"/>
    <property type="evidence" value="ECO:0007669"/>
    <property type="project" value="UniProtKB-KW"/>
</dbReference>
<evidence type="ECO:0000313" key="11">
    <source>
        <dbReference type="Proteomes" id="UP000242715"/>
    </source>
</evidence>
<evidence type="ECO:0000256" key="2">
    <source>
        <dbReference type="ARBA" id="ARBA00022527"/>
    </source>
</evidence>
<keyword evidence="3" id="KW-0808">Transferase</keyword>
<gene>
    <name evidence="10" type="ORF">TSUD_267590</name>
</gene>
<dbReference type="AlphaFoldDB" id="A0A2Z6NGI1"/>
<evidence type="ECO:0000313" key="10">
    <source>
        <dbReference type="EMBL" id="GAU30839.1"/>
    </source>
</evidence>
<dbReference type="EMBL" id="DF973436">
    <property type="protein sequence ID" value="GAU30839.1"/>
    <property type="molecule type" value="Genomic_DNA"/>
</dbReference>
<dbReference type="EC" id="2.7.11.1" evidence="1"/>
<dbReference type="FunFam" id="3.30.200.20:FF:000075">
    <property type="entry name" value="Probable serine/threonine-protein kinase WNK1"/>
    <property type="match status" value="1"/>
</dbReference>
<dbReference type="PANTHER" id="PTHR13902">
    <property type="entry name" value="SERINE/THREONINE-PROTEIN KINASE WNK WITH NO LYSINE -RELATED"/>
    <property type="match status" value="1"/>
</dbReference>
<dbReference type="InterPro" id="IPR050588">
    <property type="entry name" value="WNK_Ser-Thr_kinase"/>
</dbReference>
<dbReference type="PROSITE" id="PS50011">
    <property type="entry name" value="PROTEIN_KINASE_DOM"/>
    <property type="match status" value="1"/>
</dbReference>